<feature type="domain" description="AMP-binding enzyme C-terminal" evidence="2">
    <location>
        <begin position="300"/>
        <end position="372"/>
    </location>
</feature>
<name>A0A7S1SPZ5_9CHLO</name>
<proteinExistence type="predicted"/>
<dbReference type="Pfam" id="PF13193">
    <property type="entry name" value="AMP-binding_C"/>
    <property type="match status" value="1"/>
</dbReference>
<dbReference type="InterPro" id="IPR025110">
    <property type="entry name" value="AMP-bd_C"/>
</dbReference>
<dbReference type="SUPFAM" id="SSF56801">
    <property type="entry name" value="Acetyl-CoA synthetase-like"/>
    <property type="match status" value="1"/>
</dbReference>
<protein>
    <recommendedName>
        <fullName evidence="4">AMP-dependent synthetase/ligase domain-containing protein</fullName>
    </recommendedName>
</protein>
<dbReference type="InterPro" id="IPR042099">
    <property type="entry name" value="ANL_N_sf"/>
</dbReference>
<dbReference type="Gene3D" id="3.40.50.12780">
    <property type="entry name" value="N-terminal domain of ligase-like"/>
    <property type="match status" value="1"/>
</dbReference>
<dbReference type="Gene3D" id="3.30.300.30">
    <property type="match status" value="1"/>
</dbReference>
<evidence type="ECO:0000313" key="3">
    <source>
        <dbReference type="EMBL" id="CAD9204775.1"/>
    </source>
</evidence>
<dbReference type="PANTHER" id="PTHR44378">
    <property type="entry name" value="ACYL-ACTIVATING ENZYME 17, PEROXISOMAL-RELATED"/>
    <property type="match status" value="1"/>
</dbReference>
<dbReference type="AlphaFoldDB" id="A0A7S1SPZ5"/>
<dbReference type="EMBL" id="HBGG01013626">
    <property type="protein sequence ID" value="CAD9204775.1"/>
    <property type="molecule type" value="Transcribed_RNA"/>
</dbReference>
<dbReference type="InterPro" id="IPR045851">
    <property type="entry name" value="AMP-bd_C_sf"/>
</dbReference>
<accession>A0A7S1SPZ5</accession>
<dbReference type="Pfam" id="PF00501">
    <property type="entry name" value="AMP-binding"/>
    <property type="match status" value="1"/>
</dbReference>
<dbReference type="InterPro" id="IPR000873">
    <property type="entry name" value="AMP-dep_synth/lig_dom"/>
</dbReference>
<feature type="domain" description="AMP-dependent synthetase/ligase" evidence="1">
    <location>
        <begin position="12"/>
        <end position="226"/>
    </location>
</feature>
<evidence type="ECO:0008006" key="4">
    <source>
        <dbReference type="Google" id="ProtNLM"/>
    </source>
</evidence>
<gene>
    <name evidence="3" type="ORF">TCHU04912_LOCUS7010</name>
</gene>
<dbReference type="InterPro" id="IPR020845">
    <property type="entry name" value="AMP-binding_CS"/>
</dbReference>
<sequence>MDPTAGAALTPPHIDDAQCVSNILFSSGTTGEPKAIPWTHVTPIRCAVDGWGHQDVRAGEVVVWPTNLGWMMGPWLIYASLLNGAAIGLYEGSPLGRDFGEFIASARVSMLGLVPSMVKAWRSSGCMAGLDWGCIRRFSSTGEASNADDYHWLMARAGYKPVVEYCGGTEIGGGFLAGSLLLPARPGMFSTPTLGCRLTLITDAGRLSQHGLGEPPAVGELAINPPMLGSSQRLLNRDHFKVYYEGMPRLTNGQILRRHGDVIRRYDGGSYAAQGRCDDTMNLGGIKISSVEIERACMAAGVEGVLDVAAVGVSGTGGGPEKLVVFCVRNGTTSADELRTVFSEALKQRLNPLFKVSAVVIVSSLPRTATNKVMRRVLRDTLKSAAPNGLAAKSRL</sequence>
<dbReference type="PANTHER" id="PTHR44378:SF2">
    <property type="entry name" value="ACYL-ACTIVATING ENZYME 17, PEROXISOMAL-RELATED"/>
    <property type="match status" value="1"/>
</dbReference>
<evidence type="ECO:0000259" key="2">
    <source>
        <dbReference type="Pfam" id="PF13193"/>
    </source>
</evidence>
<dbReference type="PROSITE" id="PS00455">
    <property type="entry name" value="AMP_BINDING"/>
    <property type="match status" value="1"/>
</dbReference>
<organism evidence="3">
    <name type="scientific">Tetraselmis chuii</name>
    <dbReference type="NCBI Taxonomy" id="63592"/>
    <lineage>
        <taxon>Eukaryota</taxon>
        <taxon>Viridiplantae</taxon>
        <taxon>Chlorophyta</taxon>
        <taxon>core chlorophytes</taxon>
        <taxon>Chlorodendrophyceae</taxon>
        <taxon>Chlorodendrales</taxon>
        <taxon>Chlorodendraceae</taxon>
        <taxon>Tetraselmis</taxon>
    </lineage>
</organism>
<reference evidence="3" key="1">
    <citation type="submission" date="2021-01" db="EMBL/GenBank/DDBJ databases">
        <authorList>
            <person name="Corre E."/>
            <person name="Pelletier E."/>
            <person name="Niang G."/>
            <person name="Scheremetjew M."/>
            <person name="Finn R."/>
            <person name="Kale V."/>
            <person name="Holt S."/>
            <person name="Cochrane G."/>
            <person name="Meng A."/>
            <person name="Brown T."/>
            <person name="Cohen L."/>
        </authorList>
    </citation>
    <scope>NUCLEOTIDE SEQUENCE</scope>
    <source>
        <strain evidence="3">PLY429</strain>
    </source>
</reference>
<evidence type="ECO:0000259" key="1">
    <source>
        <dbReference type="Pfam" id="PF00501"/>
    </source>
</evidence>